<dbReference type="OrthoDB" id="9778595at2"/>
<keyword evidence="3 10" id="KW-0285">Flavoprotein</keyword>
<sequence length="330" mass="36333">MKRFLLIAFLTSSIVLNAQVAHKRVVKLMGSRFDITIVAKDIPTANAYIDTAVAEITRIENLISEWMPQTQVSEINRNAGIRPVVVDQELFDLTQRAIGFSKLTDGAFDISFAAADKIWKYDGSMTVLPSPEEVKESVKKIGYQNIILDKEHRTIFLKLPGMKIGFGSIGKGYAADKTKELMMEKGVVAGIINASGDMNTWGKQPDGKEWTIGITNPKNKARVFAVFPLTDGAVVTSGSYEKYIEIDKKRYSHIIDPRTGYPASGLSSVTVFAKSAEMANGISTSVMVLGQEVGMNLINQIPQISAVIVTDSGKIFYSKNFDHKKLKKTN</sequence>
<proteinExistence type="inferred from homology"/>
<dbReference type="Pfam" id="PF02424">
    <property type="entry name" value="ApbE"/>
    <property type="match status" value="1"/>
</dbReference>
<gene>
    <name evidence="13" type="ORF">E6C50_17020</name>
</gene>
<keyword evidence="14" id="KW-1185">Reference proteome</keyword>
<dbReference type="PIRSF" id="PIRSF006268">
    <property type="entry name" value="ApbE"/>
    <property type="match status" value="1"/>
</dbReference>
<feature type="binding site" evidence="11">
    <location>
        <position position="284"/>
    </location>
    <ligand>
        <name>Mg(2+)</name>
        <dbReference type="ChEBI" id="CHEBI:18420"/>
    </ligand>
</feature>
<comment type="similarity">
    <text evidence="10">Belongs to the ApbE family.</text>
</comment>
<evidence type="ECO:0000256" key="4">
    <source>
        <dbReference type="ARBA" id="ARBA00022679"/>
    </source>
</evidence>
<dbReference type="RefSeq" id="WP_136404450.1">
    <property type="nucleotide sequence ID" value="NZ_SSNZ01000012.1"/>
</dbReference>
<dbReference type="SUPFAM" id="SSF143631">
    <property type="entry name" value="ApbE-like"/>
    <property type="match status" value="1"/>
</dbReference>
<organism evidence="13 14">
    <name type="scientific">Flavobacterium supellecticarium</name>
    <dbReference type="NCBI Taxonomy" id="2565924"/>
    <lineage>
        <taxon>Bacteria</taxon>
        <taxon>Pseudomonadati</taxon>
        <taxon>Bacteroidota</taxon>
        <taxon>Flavobacteriia</taxon>
        <taxon>Flavobacteriales</taxon>
        <taxon>Flavobacteriaceae</taxon>
        <taxon>Flavobacterium</taxon>
    </lineage>
</organism>
<dbReference type="Proteomes" id="UP000307507">
    <property type="component" value="Unassembled WGS sequence"/>
</dbReference>
<dbReference type="PANTHER" id="PTHR30040">
    <property type="entry name" value="THIAMINE BIOSYNTHESIS LIPOPROTEIN APBE"/>
    <property type="match status" value="1"/>
</dbReference>
<feature type="chain" id="PRO_5039901013" description="FAD:protein FMN transferase" evidence="12">
    <location>
        <begin position="19"/>
        <end position="330"/>
    </location>
</feature>
<evidence type="ECO:0000256" key="9">
    <source>
        <dbReference type="ARBA" id="ARBA00048540"/>
    </source>
</evidence>
<dbReference type="AlphaFoldDB" id="A0A4S3ZPP6"/>
<protein>
    <recommendedName>
        <fullName evidence="2 10">FAD:protein FMN transferase</fullName>
        <ecNumber evidence="1 10">2.7.1.180</ecNumber>
    </recommendedName>
    <alternativeName>
        <fullName evidence="8 10">Flavin transferase</fullName>
    </alternativeName>
</protein>
<keyword evidence="12" id="KW-0732">Signal</keyword>
<keyword evidence="6 10" id="KW-0274">FAD</keyword>
<accession>A0A4S3ZPP6</accession>
<dbReference type="EMBL" id="SSNZ01000012">
    <property type="protein sequence ID" value="THF47460.1"/>
    <property type="molecule type" value="Genomic_DNA"/>
</dbReference>
<comment type="cofactor">
    <cofactor evidence="11">
        <name>Mg(2+)</name>
        <dbReference type="ChEBI" id="CHEBI:18420"/>
    </cofactor>
    <cofactor evidence="11">
        <name>Mn(2+)</name>
        <dbReference type="ChEBI" id="CHEBI:29035"/>
    </cofactor>
    <text evidence="11">Magnesium. Can also use manganese.</text>
</comment>
<name>A0A4S3ZPP6_9FLAO</name>
<keyword evidence="7 10" id="KW-0460">Magnesium</keyword>
<evidence type="ECO:0000256" key="12">
    <source>
        <dbReference type="SAM" id="SignalP"/>
    </source>
</evidence>
<evidence type="ECO:0000256" key="10">
    <source>
        <dbReference type="PIRNR" id="PIRNR006268"/>
    </source>
</evidence>
<evidence type="ECO:0000256" key="11">
    <source>
        <dbReference type="PIRSR" id="PIRSR006268-2"/>
    </source>
</evidence>
<dbReference type="PANTHER" id="PTHR30040:SF2">
    <property type="entry name" value="FAD:PROTEIN FMN TRANSFERASE"/>
    <property type="match status" value="1"/>
</dbReference>
<evidence type="ECO:0000256" key="5">
    <source>
        <dbReference type="ARBA" id="ARBA00022723"/>
    </source>
</evidence>
<evidence type="ECO:0000256" key="6">
    <source>
        <dbReference type="ARBA" id="ARBA00022827"/>
    </source>
</evidence>
<evidence type="ECO:0000256" key="2">
    <source>
        <dbReference type="ARBA" id="ARBA00016337"/>
    </source>
</evidence>
<comment type="caution">
    <text evidence="13">The sequence shown here is derived from an EMBL/GenBank/DDBJ whole genome shotgun (WGS) entry which is preliminary data.</text>
</comment>
<keyword evidence="4 10" id="KW-0808">Transferase</keyword>
<evidence type="ECO:0000313" key="13">
    <source>
        <dbReference type="EMBL" id="THF47460.1"/>
    </source>
</evidence>
<dbReference type="InterPro" id="IPR003374">
    <property type="entry name" value="ApbE-like_sf"/>
</dbReference>
<dbReference type="GO" id="GO:0046872">
    <property type="term" value="F:metal ion binding"/>
    <property type="evidence" value="ECO:0007669"/>
    <property type="project" value="UniProtKB-UniRule"/>
</dbReference>
<evidence type="ECO:0000256" key="8">
    <source>
        <dbReference type="ARBA" id="ARBA00031306"/>
    </source>
</evidence>
<evidence type="ECO:0000256" key="1">
    <source>
        <dbReference type="ARBA" id="ARBA00011955"/>
    </source>
</evidence>
<evidence type="ECO:0000256" key="3">
    <source>
        <dbReference type="ARBA" id="ARBA00022630"/>
    </source>
</evidence>
<dbReference type="GO" id="GO:0016740">
    <property type="term" value="F:transferase activity"/>
    <property type="evidence" value="ECO:0007669"/>
    <property type="project" value="UniProtKB-UniRule"/>
</dbReference>
<comment type="catalytic activity">
    <reaction evidence="9 10">
        <text>L-threonyl-[protein] + FAD = FMN-L-threonyl-[protein] + AMP + H(+)</text>
        <dbReference type="Rhea" id="RHEA:36847"/>
        <dbReference type="Rhea" id="RHEA-COMP:11060"/>
        <dbReference type="Rhea" id="RHEA-COMP:11061"/>
        <dbReference type="ChEBI" id="CHEBI:15378"/>
        <dbReference type="ChEBI" id="CHEBI:30013"/>
        <dbReference type="ChEBI" id="CHEBI:57692"/>
        <dbReference type="ChEBI" id="CHEBI:74257"/>
        <dbReference type="ChEBI" id="CHEBI:456215"/>
        <dbReference type="EC" id="2.7.1.180"/>
    </reaction>
</comment>
<reference evidence="13 14" key="1">
    <citation type="submission" date="2019-04" db="EMBL/GenBank/DDBJ databases">
        <title>Flavobacterium sp. nov. isolated from construction timber.</title>
        <authorList>
            <person name="Lin S.-Y."/>
            <person name="Chang C.-T."/>
            <person name="Young C.-C."/>
        </authorList>
    </citation>
    <scope>NUCLEOTIDE SEQUENCE [LARGE SCALE GENOMIC DNA]</scope>
    <source>
        <strain evidence="13 14">CC-CTC003</strain>
    </source>
</reference>
<evidence type="ECO:0000313" key="14">
    <source>
        <dbReference type="Proteomes" id="UP000307507"/>
    </source>
</evidence>
<evidence type="ECO:0000256" key="7">
    <source>
        <dbReference type="ARBA" id="ARBA00022842"/>
    </source>
</evidence>
<feature type="signal peptide" evidence="12">
    <location>
        <begin position="1"/>
        <end position="18"/>
    </location>
</feature>
<dbReference type="EC" id="2.7.1.180" evidence="1 10"/>
<keyword evidence="5 10" id="KW-0479">Metal-binding</keyword>
<dbReference type="Gene3D" id="3.10.520.10">
    <property type="entry name" value="ApbE-like domains"/>
    <property type="match status" value="1"/>
</dbReference>
<feature type="binding site" evidence="11">
    <location>
        <position position="168"/>
    </location>
    <ligand>
        <name>Mg(2+)</name>
        <dbReference type="ChEBI" id="CHEBI:18420"/>
    </ligand>
</feature>
<dbReference type="InterPro" id="IPR024932">
    <property type="entry name" value="ApbE"/>
</dbReference>